<protein>
    <recommendedName>
        <fullName evidence="1">AB hydrolase-1 domain-containing protein</fullName>
    </recommendedName>
</protein>
<gene>
    <name evidence="2" type="ORF">BGCPKDLD_0393</name>
</gene>
<sequence length="286" mass="30165">MRLFGLIVLALAGLYGLVVLSLALGQRRLIYPGAWMATPSVAGAVAGTETITLRTSDGQSLHALWRAPRPGCGVVVSFHGNASIPEPHAQRFSEGVWRQGGWGILAPTYRGYPGSTGRPSEDGLIRDGVAAYIAAAERAPGAPILLHGHSLGAAVAVAVAERAPHLGLYLEAPFDSLSHLVHLRFPFAPSRWLLADTYRSDQRIAGRTEPVLIVQGVEDPVVPAKLARRLADAAGPQAEFLLIPGDHMSILGEADARAEAQFRARLEGRCAGVPATAAVPDPLAQP</sequence>
<dbReference type="PANTHER" id="PTHR12277:SF81">
    <property type="entry name" value="PROTEIN ABHD13"/>
    <property type="match status" value="1"/>
</dbReference>
<dbReference type="Proteomes" id="UP001055093">
    <property type="component" value="Unassembled WGS sequence"/>
</dbReference>
<dbReference type="Pfam" id="PF12697">
    <property type="entry name" value="Abhydrolase_6"/>
    <property type="match status" value="1"/>
</dbReference>
<comment type="caution">
    <text evidence="2">The sequence shown here is derived from an EMBL/GenBank/DDBJ whole genome shotgun (WGS) entry which is preliminary data.</text>
</comment>
<dbReference type="InterPro" id="IPR000073">
    <property type="entry name" value="AB_hydrolase_1"/>
</dbReference>
<accession>A0ABQ4UNK9</accession>
<dbReference type="PANTHER" id="PTHR12277">
    <property type="entry name" value="ALPHA/BETA HYDROLASE DOMAIN-CONTAINING PROTEIN"/>
    <property type="match status" value="1"/>
</dbReference>
<dbReference type="RefSeq" id="WP_137829527.1">
    <property type="nucleotide sequence ID" value="NZ_BPRE01000001.1"/>
</dbReference>
<name>A0ABQ4UNK9_9HYPH</name>
<organism evidence="2 3">
    <name type="scientific">Methylorubrum suomiense</name>
    <dbReference type="NCBI Taxonomy" id="144191"/>
    <lineage>
        <taxon>Bacteria</taxon>
        <taxon>Pseudomonadati</taxon>
        <taxon>Pseudomonadota</taxon>
        <taxon>Alphaproteobacteria</taxon>
        <taxon>Hyphomicrobiales</taxon>
        <taxon>Methylobacteriaceae</taxon>
        <taxon>Methylorubrum</taxon>
    </lineage>
</organism>
<dbReference type="InterPro" id="IPR029058">
    <property type="entry name" value="AB_hydrolase_fold"/>
</dbReference>
<evidence type="ECO:0000313" key="2">
    <source>
        <dbReference type="EMBL" id="GJE73826.1"/>
    </source>
</evidence>
<dbReference type="EMBL" id="BPRE01000001">
    <property type="protein sequence ID" value="GJE73826.1"/>
    <property type="molecule type" value="Genomic_DNA"/>
</dbReference>
<reference evidence="2" key="1">
    <citation type="journal article" date="2021" name="Front. Microbiol.">
        <title>Comprehensive Comparative Genomics and Phenotyping of Methylobacterium Species.</title>
        <authorList>
            <person name="Alessa O."/>
            <person name="Ogura Y."/>
            <person name="Fujitani Y."/>
            <person name="Takami H."/>
            <person name="Hayashi T."/>
            <person name="Sahin N."/>
            <person name="Tani A."/>
        </authorList>
    </citation>
    <scope>NUCLEOTIDE SEQUENCE</scope>
    <source>
        <strain evidence="2">DSM 14458</strain>
    </source>
</reference>
<proteinExistence type="predicted"/>
<keyword evidence="3" id="KW-1185">Reference proteome</keyword>
<evidence type="ECO:0000259" key="1">
    <source>
        <dbReference type="Pfam" id="PF12697"/>
    </source>
</evidence>
<dbReference type="SUPFAM" id="SSF53474">
    <property type="entry name" value="alpha/beta-Hydrolases"/>
    <property type="match status" value="1"/>
</dbReference>
<dbReference type="Gene3D" id="3.40.50.1820">
    <property type="entry name" value="alpha/beta hydrolase"/>
    <property type="match status" value="1"/>
</dbReference>
<evidence type="ECO:0000313" key="3">
    <source>
        <dbReference type="Proteomes" id="UP001055093"/>
    </source>
</evidence>
<reference evidence="2" key="2">
    <citation type="submission" date="2021-08" db="EMBL/GenBank/DDBJ databases">
        <authorList>
            <person name="Tani A."/>
            <person name="Ola A."/>
            <person name="Ogura Y."/>
            <person name="Katsura K."/>
            <person name="Hayashi T."/>
        </authorList>
    </citation>
    <scope>NUCLEOTIDE SEQUENCE</scope>
    <source>
        <strain evidence="2">DSM 14458</strain>
    </source>
</reference>
<feature type="domain" description="AB hydrolase-1" evidence="1">
    <location>
        <begin position="100"/>
        <end position="200"/>
    </location>
</feature>